<protein>
    <submittedName>
        <fullName evidence="1">Uncharacterized protein</fullName>
    </submittedName>
</protein>
<evidence type="ECO:0000313" key="1">
    <source>
        <dbReference type="EMBL" id="KAI4348856.1"/>
    </source>
</evidence>
<name>A0ACB9PMX3_BAUVA</name>
<evidence type="ECO:0000313" key="2">
    <source>
        <dbReference type="Proteomes" id="UP000828941"/>
    </source>
</evidence>
<reference evidence="1 2" key="1">
    <citation type="journal article" date="2022" name="DNA Res.">
        <title>Chromosomal-level genome assembly of the orchid tree Bauhinia variegata (Leguminosae; Cercidoideae) supports the allotetraploid origin hypothesis of Bauhinia.</title>
        <authorList>
            <person name="Zhong Y."/>
            <person name="Chen Y."/>
            <person name="Zheng D."/>
            <person name="Pang J."/>
            <person name="Liu Y."/>
            <person name="Luo S."/>
            <person name="Meng S."/>
            <person name="Qian L."/>
            <person name="Wei D."/>
            <person name="Dai S."/>
            <person name="Zhou R."/>
        </authorList>
    </citation>
    <scope>NUCLEOTIDE SEQUENCE [LARGE SCALE GENOMIC DNA]</scope>
    <source>
        <strain evidence="1">BV-YZ2020</strain>
    </source>
</reference>
<gene>
    <name evidence="1" type="ORF">L6164_009526</name>
</gene>
<dbReference type="EMBL" id="CM039429">
    <property type="protein sequence ID" value="KAI4348856.1"/>
    <property type="molecule type" value="Genomic_DNA"/>
</dbReference>
<comment type="caution">
    <text evidence="1">The sequence shown here is derived from an EMBL/GenBank/DDBJ whole genome shotgun (WGS) entry which is preliminary data.</text>
</comment>
<accession>A0ACB9PMX3</accession>
<sequence length="656" mass="74103">MEKKRKIVQYRERLDKTLASPDLTNEDILKTLVKKQLLQSSEGEIEGNKEEVTETRTSEVSEFLDMLRSASIDDSKKSTASHTDWKLKQDSEEFRVMYREGPEGTPFHTLLVEGYVDGPIDVCLCLSWETPLYKKWWPQTTVPSFKILLSDYLQKVQIGEQISIVRVNCWPLTTREAVVHYYLFEYFQDDLIVVLLKTVPEPKSINGTIHGFNNEPIPEAKDAVRIDLVGGFALQKITSERSYFRTIANMDIKLDFVPPSLINFVSRQLIGSGFKLYQKAVSSKMNLDTTFSKALGDPMYARIREALYDSSGSKRAMDGEEFTLLPTEDLFDSKQDEIKSNKNSTEINAGVLSNGKAFGEIEEADSDVSLEELQQGVIILSDKDLGESKLDEARDVSQEGKSDQYANKSTPMDAIRLNNRKVFGEIVEADSEEIVHFEEDDKRVNDIPIEEIDARSPPKAKRNVRISSEVEQALQTLEKAISVVRKYGFISHRSSSSFDNEGPLFMENGEKVDSLAPKFGQVYSKGEVSFEVPNKDIIEGTSQEAPGTNSDIRSSRLAVTNPDSKEVDYNKVVPTSPEHKFSRPNEASQVSSLTNKVIETPAMEQNNLGDKQLEASSDEPKMSKRWKKYQYCCILPQLWLRAEDEKKVSYSEAASS</sequence>
<proteinExistence type="predicted"/>
<organism evidence="1 2">
    <name type="scientific">Bauhinia variegata</name>
    <name type="common">Purple orchid tree</name>
    <name type="synonym">Phanera variegata</name>
    <dbReference type="NCBI Taxonomy" id="167791"/>
    <lineage>
        <taxon>Eukaryota</taxon>
        <taxon>Viridiplantae</taxon>
        <taxon>Streptophyta</taxon>
        <taxon>Embryophyta</taxon>
        <taxon>Tracheophyta</taxon>
        <taxon>Spermatophyta</taxon>
        <taxon>Magnoliopsida</taxon>
        <taxon>eudicotyledons</taxon>
        <taxon>Gunneridae</taxon>
        <taxon>Pentapetalae</taxon>
        <taxon>rosids</taxon>
        <taxon>fabids</taxon>
        <taxon>Fabales</taxon>
        <taxon>Fabaceae</taxon>
        <taxon>Cercidoideae</taxon>
        <taxon>Cercideae</taxon>
        <taxon>Bauhiniinae</taxon>
        <taxon>Bauhinia</taxon>
    </lineage>
</organism>
<keyword evidence="2" id="KW-1185">Reference proteome</keyword>
<dbReference type="Proteomes" id="UP000828941">
    <property type="component" value="Chromosome 4"/>
</dbReference>